<feature type="compositionally biased region" description="Polar residues" evidence="1">
    <location>
        <begin position="346"/>
        <end position="355"/>
    </location>
</feature>
<sequence length="404" mass="44020">MTSMPSPHLSTTETTPTTRDDDHLTPVTSSSPTALTAASYHAMLAAVNSQKVPSLTQDNLIAAAAAAAAAIANGDTQGLQLPQQPQTATPPKSTSNHHHSRCKPIHELDAAKRDSIRAANRERKKKWRIHNEERNKDNDLRCRVNKRATKLYGPEDTKEKRQWAQEEFEKRREKRMEKERRKNIVDNVMSVPPDSPSSSSNGGVIPSSTATSSPQQQPSSPRQQAAAAVAAAVASSAEQLSFYPTSTSSTTPPPLVDPAAAAKMLDFPPDLQRQLLEQLNNMIAMTNAGRLSAAPDDLVHHQDQSQDPTLQPDTNVKIESDTSPSQQQQQQQEAATASSSTSGSECNSGQNTPVTIKQDAMDHDSEENHQEDVDDGDGKQEGKRPEYTMDAVLTLMQLNAGWRE</sequence>
<proteinExistence type="predicted"/>
<comment type="caution">
    <text evidence="3">The sequence shown here is derived from an EMBL/GenBank/DDBJ whole genome shotgun (WGS) entry which is preliminary data.</text>
</comment>
<feature type="compositionally biased region" description="Low complexity" evidence="1">
    <location>
        <begin position="185"/>
        <end position="227"/>
    </location>
</feature>
<feature type="compositionally biased region" description="Low complexity" evidence="1">
    <location>
        <begin position="321"/>
        <end position="345"/>
    </location>
</feature>
<evidence type="ECO:0000259" key="2">
    <source>
        <dbReference type="Pfam" id="PF11223"/>
    </source>
</evidence>
<gene>
    <name evidence="3" type="ORF">O0I10_008861</name>
</gene>
<feature type="region of interest" description="Disordered" evidence="1">
    <location>
        <begin position="297"/>
        <end position="389"/>
    </location>
</feature>
<evidence type="ECO:0000313" key="4">
    <source>
        <dbReference type="Proteomes" id="UP001234581"/>
    </source>
</evidence>
<dbReference type="InterPro" id="IPR021386">
    <property type="entry name" value="SPP41_DUF3020"/>
</dbReference>
<feature type="compositionally biased region" description="Basic and acidic residues" evidence="1">
    <location>
        <begin position="359"/>
        <end position="387"/>
    </location>
</feature>
<name>A0AAD7XSJ9_9FUNG</name>
<feature type="compositionally biased region" description="Basic and acidic residues" evidence="1">
    <location>
        <begin position="171"/>
        <end position="184"/>
    </location>
</feature>
<accession>A0AAD7XSJ9</accession>
<feature type="compositionally biased region" description="Low complexity" evidence="1">
    <location>
        <begin position="78"/>
        <end position="91"/>
    </location>
</feature>
<feature type="compositionally biased region" description="Polar residues" evidence="1">
    <location>
        <begin position="1"/>
        <end position="10"/>
    </location>
</feature>
<feature type="compositionally biased region" description="Basic and acidic residues" evidence="1">
    <location>
        <begin position="104"/>
        <end position="121"/>
    </location>
</feature>
<dbReference type="Proteomes" id="UP001234581">
    <property type="component" value="Unassembled WGS sequence"/>
</dbReference>
<dbReference type="Pfam" id="PF11223">
    <property type="entry name" value="DUF3020"/>
    <property type="match status" value="1"/>
</dbReference>
<organism evidence="3 4">
    <name type="scientific">Lichtheimia ornata</name>
    <dbReference type="NCBI Taxonomy" id="688661"/>
    <lineage>
        <taxon>Eukaryota</taxon>
        <taxon>Fungi</taxon>
        <taxon>Fungi incertae sedis</taxon>
        <taxon>Mucoromycota</taxon>
        <taxon>Mucoromycotina</taxon>
        <taxon>Mucoromycetes</taxon>
        <taxon>Mucorales</taxon>
        <taxon>Lichtheimiaceae</taxon>
        <taxon>Lichtheimia</taxon>
    </lineage>
</organism>
<feature type="region of interest" description="Disordered" evidence="1">
    <location>
        <begin position="1"/>
        <end position="32"/>
    </location>
</feature>
<feature type="domain" description="DUF3020" evidence="2">
    <location>
        <begin position="120"/>
        <end position="168"/>
    </location>
</feature>
<reference evidence="3 4" key="1">
    <citation type="submission" date="2023-03" db="EMBL/GenBank/DDBJ databases">
        <title>Genome sequence of Lichtheimia ornata CBS 291.66.</title>
        <authorList>
            <person name="Mohabir J.T."/>
            <person name="Shea T.P."/>
            <person name="Kurbessoian T."/>
            <person name="Berby B."/>
            <person name="Fontaine J."/>
            <person name="Livny J."/>
            <person name="Gnirke A."/>
            <person name="Stajich J.E."/>
            <person name="Cuomo C.A."/>
        </authorList>
    </citation>
    <scope>NUCLEOTIDE SEQUENCE [LARGE SCALE GENOMIC DNA]</scope>
    <source>
        <strain evidence="3">CBS 291.66</strain>
    </source>
</reference>
<feature type="region of interest" description="Disordered" evidence="1">
    <location>
        <begin position="171"/>
        <end position="227"/>
    </location>
</feature>
<dbReference type="EMBL" id="JARTCD010000049">
    <property type="protein sequence ID" value="KAJ8655369.1"/>
    <property type="molecule type" value="Genomic_DNA"/>
</dbReference>
<evidence type="ECO:0000313" key="3">
    <source>
        <dbReference type="EMBL" id="KAJ8655369.1"/>
    </source>
</evidence>
<dbReference type="AlphaFoldDB" id="A0AAD7XSJ9"/>
<feature type="compositionally biased region" description="Polar residues" evidence="1">
    <location>
        <begin position="305"/>
        <end position="314"/>
    </location>
</feature>
<evidence type="ECO:0000256" key="1">
    <source>
        <dbReference type="SAM" id="MobiDB-lite"/>
    </source>
</evidence>
<dbReference type="RefSeq" id="XP_058340282.1">
    <property type="nucleotide sequence ID" value="XM_058488862.1"/>
</dbReference>
<dbReference type="GeneID" id="83216268"/>
<protein>
    <recommendedName>
        <fullName evidence="2">DUF3020 domain-containing protein</fullName>
    </recommendedName>
</protein>
<feature type="region of interest" description="Disordered" evidence="1">
    <location>
        <begin position="78"/>
        <end position="130"/>
    </location>
</feature>
<keyword evidence="4" id="KW-1185">Reference proteome</keyword>